<gene>
    <name evidence="9" type="primary">ybbL</name>
    <name evidence="9" type="ORF">EcWSU1_01022</name>
</gene>
<dbReference type="AlphaFoldDB" id="G8LCR5"/>
<dbReference type="PROSITE" id="PS50893">
    <property type="entry name" value="ABC_TRANSPORTER_2"/>
    <property type="match status" value="1"/>
</dbReference>
<dbReference type="SMART" id="SM00382">
    <property type="entry name" value="AAA"/>
    <property type="match status" value="1"/>
</dbReference>
<dbReference type="Pfam" id="PF00005">
    <property type="entry name" value="ABC_tran"/>
    <property type="match status" value="1"/>
</dbReference>
<evidence type="ECO:0000256" key="4">
    <source>
        <dbReference type="ARBA" id="ARBA00022741"/>
    </source>
</evidence>
<evidence type="ECO:0000256" key="1">
    <source>
        <dbReference type="ARBA" id="ARBA00022448"/>
    </source>
</evidence>
<dbReference type="Gene3D" id="3.40.50.300">
    <property type="entry name" value="P-loop containing nucleotide triphosphate hydrolases"/>
    <property type="match status" value="1"/>
</dbReference>
<dbReference type="HOGENOM" id="CLU_000604_1_22_6"/>
<evidence type="ECO:0000313" key="9">
    <source>
        <dbReference type="EMBL" id="AEW72462.1"/>
    </source>
</evidence>
<evidence type="ECO:0000256" key="6">
    <source>
        <dbReference type="ARBA" id="ARBA00022967"/>
    </source>
</evidence>
<dbReference type="eggNOG" id="COG4619">
    <property type="taxonomic scope" value="Bacteria"/>
</dbReference>
<dbReference type="PANTHER" id="PTHR43423:SF12">
    <property type="entry name" value="IRON EXPORT ATP-BINDING PROTEIN FETA-RELATED"/>
    <property type="match status" value="1"/>
</dbReference>
<evidence type="ECO:0000256" key="2">
    <source>
        <dbReference type="ARBA" id="ARBA00022475"/>
    </source>
</evidence>
<protein>
    <submittedName>
        <fullName evidence="9">YbbL</fullName>
    </submittedName>
</protein>
<evidence type="ECO:0000256" key="3">
    <source>
        <dbReference type="ARBA" id="ARBA00022519"/>
    </source>
</evidence>
<dbReference type="PANTHER" id="PTHR43423">
    <property type="entry name" value="ABC TRANSPORTER I FAMILY MEMBER 17"/>
    <property type="match status" value="1"/>
</dbReference>
<sequence>MTPAPTITSATKIRTGITISIKTSCFACCDEGNCVCVMSQYIGYRAEIRPCKEGGATNTGKTFTPAIDTPYSRCVRERIILRIVAIKVVTGCMMNNKNTLLQVRDVGFRVANTTILQHVDFCLSPGEFKLITGPSGCGKSTLLKIVASLLSPTEGAILFEGQDIATLSPESYRQQVSYCVQTPSLFGDTVYDNLVFPWQIRHKTPEPEKFITDLARFGLSKETLTKSINELSGGEKQRVSLIRNLQFLPKILLLDEITSALDEVNKRNVNEIIHRYASEQNIAVLWVTHDSNEITHADDVITLEPQGGKMQEANRG</sequence>
<dbReference type="InterPro" id="IPR027417">
    <property type="entry name" value="P-loop_NTPase"/>
</dbReference>
<organism evidence="9 10">
    <name type="scientific">Enterobacter ludwigii</name>
    <dbReference type="NCBI Taxonomy" id="299767"/>
    <lineage>
        <taxon>Bacteria</taxon>
        <taxon>Pseudomonadati</taxon>
        <taxon>Pseudomonadota</taxon>
        <taxon>Gammaproteobacteria</taxon>
        <taxon>Enterobacterales</taxon>
        <taxon>Enterobacteriaceae</taxon>
        <taxon>Enterobacter</taxon>
        <taxon>Enterobacter cloacae complex</taxon>
    </lineage>
</organism>
<dbReference type="PROSITE" id="PS00211">
    <property type="entry name" value="ABC_TRANSPORTER_1"/>
    <property type="match status" value="1"/>
</dbReference>
<dbReference type="InterPro" id="IPR017871">
    <property type="entry name" value="ABC_transporter-like_CS"/>
</dbReference>
<dbReference type="InterPro" id="IPR003593">
    <property type="entry name" value="AAA+_ATPase"/>
</dbReference>
<reference evidence="9 10" key="1">
    <citation type="journal article" date="2011" name="Stand. Genomic Sci.">
        <title>Complete genome of the onion pathogen Enterobacter cloacae EcWSU1.</title>
        <authorList>
            <person name="Humann J.L."/>
            <person name="Wildung M."/>
            <person name="Cheng C.H."/>
            <person name="Lee T."/>
            <person name="Stewart J.E."/>
            <person name="Drew J.C."/>
            <person name="Triplett E.W."/>
            <person name="Main D."/>
            <person name="Schroeder B.K."/>
        </authorList>
    </citation>
    <scope>NUCLEOTIDE SEQUENCE [LARGE SCALE GENOMIC DNA]</scope>
    <source>
        <strain evidence="9 10">EcWSU1</strain>
    </source>
</reference>
<keyword evidence="5" id="KW-0067">ATP-binding</keyword>
<accession>G8LCR5</accession>
<dbReference type="GO" id="GO:0005524">
    <property type="term" value="F:ATP binding"/>
    <property type="evidence" value="ECO:0007669"/>
    <property type="project" value="UniProtKB-KW"/>
</dbReference>
<keyword evidence="6" id="KW-1278">Translocase</keyword>
<evidence type="ECO:0000259" key="8">
    <source>
        <dbReference type="PROSITE" id="PS50893"/>
    </source>
</evidence>
<evidence type="ECO:0000256" key="5">
    <source>
        <dbReference type="ARBA" id="ARBA00022840"/>
    </source>
</evidence>
<evidence type="ECO:0000256" key="7">
    <source>
        <dbReference type="ARBA" id="ARBA00023136"/>
    </source>
</evidence>
<dbReference type="EMBL" id="CP002886">
    <property type="protein sequence ID" value="AEW72462.1"/>
    <property type="molecule type" value="Genomic_DNA"/>
</dbReference>
<proteinExistence type="predicted"/>
<dbReference type="GO" id="GO:0016887">
    <property type="term" value="F:ATP hydrolysis activity"/>
    <property type="evidence" value="ECO:0007669"/>
    <property type="project" value="InterPro"/>
</dbReference>
<name>G8LCR5_9ENTR</name>
<keyword evidence="2" id="KW-1003">Cell membrane</keyword>
<dbReference type="InterPro" id="IPR003439">
    <property type="entry name" value="ABC_transporter-like_ATP-bd"/>
</dbReference>
<feature type="domain" description="ABC transporter" evidence="8">
    <location>
        <begin position="101"/>
        <end position="316"/>
    </location>
</feature>
<keyword evidence="7" id="KW-0472">Membrane</keyword>
<dbReference type="NCBIfam" id="NF007601">
    <property type="entry name" value="PRK10247.1"/>
    <property type="match status" value="1"/>
</dbReference>
<keyword evidence="4" id="KW-0547">Nucleotide-binding</keyword>
<dbReference type="SUPFAM" id="SSF52540">
    <property type="entry name" value="P-loop containing nucleoside triphosphate hydrolases"/>
    <property type="match status" value="1"/>
</dbReference>
<dbReference type="KEGG" id="eec:EcWSU1_01022"/>
<evidence type="ECO:0000313" key="10">
    <source>
        <dbReference type="Proteomes" id="UP000007838"/>
    </source>
</evidence>
<dbReference type="Proteomes" id="UP000007838">
    <property type="component" value="Chromosome"/>
</dbReference>
<keyword evidence="3" id="KW-0997">Cell inner membrane</keyword>
<keyword evidence="1" id="KW-0813">Transport</keyword>